<proteinExistence type="inferred from homology"/>
<dbReference type="Gene3D" id="3.40.50.1860">
    <property type="match status" value="2"/>
</dbReference>
<dbReference type="GO" id="GO:0008360">
    <property type="term" value="P:regulation of cell shape"/>
    <property type="evidence" value="ECO:0007669"/>
    <property type="project" value="UniProtKB-KW"/>
</dbReference>
<evidence type="ECO:0000313" key="8">
    <source>
        <dbReference type="EMBL" id="OQB73504.1"/>
    </source>
</evidence>
<dbReference type="GO" id="GO:0008881">
    <property type="term" value="F:glutamate racemase activity"/>
    <property type="evidence" value="ECO:0007669"/>
    <property type="project" value="UniProtKB-UniRule"/>
</dbReference>
<accession>A0A1V6C9H1</accession>
<dbReference type="NCBIfam" id="TIGR00067">
    <property type="entry name" value="glut_race"/>
    <property type="match status" value="1"/>
</dbReference>
<evidence type="ECO:0000256" key="3">
    <source>
        <dbReference type="ARBA" id="ARBA00022960"/>
    </source>
</evidence>
<dbReference type="InterPro" id="IPR001920">
    <property type="entry name" value="Asp/Glu_race"/>
</dbReference>
<keyword evidence="3 7" id="KW-0133">Cell shape</keyword>
<dbReference type="FunFam" id="3.40.50.1860:FF:000001">
    <property type="entry name" value="Glutamate racemase"/>
    <property type="match status" value="1"/>
</dbReference>
<dbReference type="EMBL" id="MWDQ01000078">
    <property type="protein sequence ID" value="OQB73504.1"/>
    <property type="molecule type" value="Genomic_DNA"/>
</dbReference>
<comment type="caution">
    <text evidence="8">The sequence shown here is derived from an EMBL/GenBank/DDBJ whole genome shotgun (WGS) entry which is preliminary data.</text>
</comment>
<dbReference type="GO" id="GO:0009252">
    <property type="term" value="P:peptidoglycan biosynthetic process"/>
    <property type="evidence" value="ECO:0007669"/>
    <property type="project" value="UniProtKB-UniRule"/>
</dbReference>
<dbReference type="AlphaFoldDB" id="A0A1V6C9H1"/>
<evidence type="ECO:0000256" key="4">
    <source>
        <dbReference type="ARBA" id="ARBA00022984"/>
    </source>
</evidence>
<keyword evidence="4 7" id="KW-0573">Peptidoglycan synthesis</keyword>
<evidence type="ECO:0000256" key="2">
    <source>
        <dbReference type="ARBA" id="ARBA00013090"/>
    </source>
</evidence>
<feature type="active site" description="Proton donor/acceptor" evidence="7">
    <location>
        <position position="164"/>
    </location>
</feature>
<feature type="binding site" evidence="7">
    <location>
        <begin position="21"/>
        <end position="22"/>
    </location>
    <ligand>
        <name>substrate</name>
    </ligand>
</feature>
<comment type="similarity">
    <text evidence="7">Belongs to the aspartate/glutamate racemases family.</text>
</comment>
<comment type="function">
    <text evidence="7">Provides the (R)-glutamate required for cell wall biosynthesis.</text>
</comment>
<feature type="active site" description="Proton donor/acceptor" evidence="7">
    <location>
        <position position="52"/>
    </location>
</feature>
<evidence type="ECO:0000256" key="7">
    <source>
        <dbReference type="HAMAP-Rule" id="MF_00258"/>
    </source>
</evidence>
<dbReference type="InterPro" id="IPR015942">
    <property type="entry name" value="Asp/Glu/hydantoin_racemase"/>
</dbReference>
<dbReference type="GO" id="GO:0071555">
    <property type="term" value="P:cell wall organization"/>
    <property type="evidence" value="ECO:0007669"/>
    <property type="project" value="UniProtKB-KW"/>
</dbReference>
<dbReference type="SUPFAM" id="SSF53681">
    <property type="entry name" value="Aspartate/glutamate racemase"/>
    <property type="match status" value="2"/>
</dbReference>
<evidence type="ECO:0000256" key="5">
    <source>
        <dbReference type="ARBA" id="ARBA00023235"/>
    </source>
</evidence>
<dbReference type="Proteomes" id="UP000485562">
    <property type="component" value="Unassembled WGS sequence"/>
</dbReference>
<organism evidence="8">
    <name type="scientific">candidate division TA06 bacterium ADurb.Bin131</name>
    <dbReference type="NCBI Taxonomy" id="1852827"/>
    <lineage>
        <taxon>Bacteria</taxon>
        <taxon>Bacteria division TA06</taxon>
    </lineage>
</organism>
<dbReference type="Pfam" id="PF01177">
    <property type="entry name" value="Asp_Glu_race"/>
    <property type="match status" value="1"/>
</dbReference>
<dbReference type="PROSITE" id="PS00924">
    <property type="entry name" value="ASP_GLU_RACEMASE_2"/>
    <property type="match status" value="1"/>
</dbReference>
<keyword evidence="6 7" id="KW-0961">Cell wall biogenesis/degradation</keyword>
<evidence type="ECO:0000256" key="6">
    <source>
        <dbReference type="ARBA" id="ARBA00023316"/>
    </source>
</evidence>
<dbReference type="HAMAP" id="MF_00258">
    <property type="entry name" value="Glu_racemase"/>
    <property type="match status" value="1"/>
</dbReference>
<dbReference type="PANTHER" id="PTHR21198">
    <property type="entry name" value="GLUTAMATE RACEMASE"/>
    <property type="match status" value="1"/>
</dbReference>
<dbReference type="PANTHER" id="PTHR21198:SF2">
    <property type="entry name" value="GLUTAMATE RACEMASE"/>
    <property type="match status" value="1"/>
</dbReference>
<dbReference type="InterPro" id="IPR033134">
    <property type="entry name" value="Asp/Glu_racemase_AS_2"/>
</dbReference>
<gene>
    <name evidence="8" type="primary">murI_2</name>
    <name evidence="7" type="synonym">murI</name>
    <name evidence="8" type="ORF">BWX89_00941</name>
</gene>
<name>A0A1V6C9H1_UNCT6</name>
<dbReference type="UniPathway" id="UPA00219"/>
<evidence type="ECO:0000256" key="1">
    <source>
        <dbReference type="ARBA" id="ARBA00001602"/>
    </source>
</evidence>
<sequence length="254" mass="28928">MHRILPGEKLIYFGDTARVPYGTKSPEIIKQYAIQITQFLSSFDPKMIVIACHSVSSIGKTFLKRRFPGYVFFDVIEPSIEDALKSTRNKRIGVIGTPATISSDRYVSMIKSADASVCTYQKACPLLVPFVEEGWLEGDVVEAVIKRYIEGLLSKDIDTLILGCTHYPLLKKSIRKVVGNSVNLIDASYATGRKIVRFLRENNLCNSPKKKIPLLYFSDLPVHKRRTMFFFWRNRNLVIRKACLKEKQICLNSL</sequence>
<comment type="catalytic activity">
    <reaction evidence="1 7">
        <text>L-glutamate = D-glutamate</text>
        <dbReference type="Rhea" id="RHEA:12813"/>
        <dbReference type="ChEBI" id="CHEBI:29985"/>
        <dbReference type="ChEBI" id="CHEBI:29986"/>
        <dbReference type="EC" id="5.1.1.3"/>
    </reaction>
</comment>
<protein>
    <recommendedName>
        <fullName evidence="2 7">Glutamate racemase</fullName>
        <ecNumber evidence="2 7">5.1.1.3</ecNumber>
    </recommendedName>
</protein>
<feature type="binding site" evidence="7">
    <location>
        <begin position="165"/>
        <end position="166"/>
    </location>
    <ligand>
        <name>substrate</name>
    </ligand>
</feature>
<dbReference type="InterPro" id="IPR004391">
    <property type="entry name" value="Glu_race"/>
</dbReference>
<reference evidence="8" key="1">
    <citation type="submission" date="2017-02" db="EMBL/GenBank/DDBJ databases">
        <title>Delving into the versatile metabolic prowess of the omnipresent phylum Bacteroidetes.</title>
        <authorList>
            <person name="Nobu M.K."/>
            <person name="Mei R."/>
            <person name="Narihiro T."/>
            <person name="Kuroda K."/>
            <person name="Liu W.-T."/>
        </authorList>
    </citation>
    <scope>NUCLEOTIDE SEQUENCE</scope>
    <source>
        <strain evidence="8">ADurb.Bin131</strain>
    </source>
</reference>
<comment type="caution">
    <text evidence="7">Lacks conserved residue(s) required for the propagation of feature annotation.</text>
</comment>
<dbReference type="EC" id="5.1.1.3" evidence="2 7"/>
<comment type="pathway">
    <text evidence="7">Cell wall biogenesis; peptidoglycan biosynthesis.</text>
</comment>
<keyword evidence="5 7" id="KW-0413">Isomerase</keyword>